<sequence length="226" mass="26202">MNEEGWFNKYSGHEVSFDFCFKGLPELIHMLHCNIKKCGVRLLYVEAKTKSSRMFDSDNEEEESNSKRIKYSDDQEVVGIGDVSLDTGNRMKLMLKDVRQALDVLLNLISARRLDDEGYLISSGENHVLLWYDPYSEASQTGLMNEEGWFNKSSGHKVSFDFCFKGLAELIHMLHCNIKKCGVRLLYVEAKTKPSRMFEFDPDNEKEESNSKRIKYSNYQDVSYQV</sequence>
<proteinExistence type="predicted"/>
<protein>
    <submittedName>
        <fullName evidence="1">Uncharacterized protein</fullName>
    </submittedName>
</protein>
<gene>
    <name evidence="1" type="ORF">GH714_019662</name>
</gene>
<reference evidence="1 2" key="1">
    <citation type="journal article" date="2020" name="Mol. Plant">
        <title>The Chromosome-Based Rubber Tree Genome Provides New Insights into Spurge Genome Evolution and Rubber Biosynthesis.</title>
        <authorList>
            <person name="Liu J."/>
            <person name="Shi C."/>
            <person name="Shi C.C."/>
            <person name="Li W."/>
            <person name="Zhang Q.J."/>
            <person name="Zhang Y."/>
            <person name="Li K."/>
            <person name="Lu H.F."/>
            <person name="Shi C."/>
            <person name="Zhu S.T."/>
            <person name="Xiao Z.Y."/>
            <person name="Nan H."/>
            <person name="Yue Y."/>
            <person name="Zhu X.G."/>
            <person name="Wu Y."/>
            <person name="Hong X.N."/>
            <person name="Fan G.Y."/>
            <person name="Tong Y."/>
            <person name="Zhang D."/>
            <person name="Mao C.L."/>
            <person name="Liu Y.L."/>
            <person name="Hao S.J."/>
            <person name="Liu W.Q."/>
            <person name="Lv M.Q."/>
            <person name="Zhang H.B."/>
            <person name="Liu Y."/>
            <person name="Hu-Tang G.R."/>
            <person name="Wang J.P."/>
            <person name="Wang J.H."/>
            <person name="Sun Y.H."/>
            <person name="Ni S.B."/>
            <person name="Chen W.B."/>
            <person name="Zhang X.C."/>
            <person name="Jiao Y.N."/>
            <person name="Eichler E.E."/>
            <person name="Li G.H."/>
            <person name="Liu X."/>
            <person name="Gao L.Z."/>
        </authorList>
    </citation>
    <scope>NUCLEOTIDE SEQUENCE [LARGE SCALE GENOMIC DNA]</scope>
    <source>
        <strain evidence="2">cv. GT1</strain>
        <tissue evidence="1">Leaf</tissue>
    </source>
</reference>
<name>A0A6A6LB23_HEVBR</name>
<keyword evidence="2" id="KW-1185">Reference proteome</keyword>
<dbReference type="Proteomes" id="UP000467840">
    <property type="component" value="Chromosome 18"/>
</dbReference>
<dbReference type="AlphaFoldDB" id="A0A6A6LB23"/>
<evidence type="ECO:0000313" key="1">
    <source>
        <dbReference type="EMBL" id="KAF2297226.1"/>
    </source>
</evidence>
<evidence type="ECO:0000313" key="2">
    <source>
        <dbReference type="Proteomes" id="UP000467840"/>
    </source>
</evidence>
<organism evidence="1 2">
    <name type="scientific">Hevea brasiliensis</name>
    <name type="common">Para rubber tree</name>
    <name type="synonym">Siphonia brasiliensis</name>
    <dbReference type="NCBI Taxonomy" id="3981"/>
    <lineage>
        <taxon>Eukaryota</taxon>
        <taxon>Viridiplantae</taxon>
        <taxon>Streptophyta</taxon>
        <taxon>Embryophyta</taxon>
        <taxon>Tracheophyta</taxon>
        <taxon>Spermatophyta</taxon>
        <taxon>Magnoliopsida</taxon>
        <taxon>eudicotyledons</taxon>
        <taxon>Gunneridae</taxon>
        <taxon>Pentapetalae</taxon>
        <taxon>rosids</taxon>
        <taxon>fabids</taxon>
        <taxon>Malpighiales</taxon>
        <taxon>Euphorbiaceae</taxon>
        <taxon>Crotonoideae</taxon>
        <taxon>Micrandreae</taxon>
        <taxon>Hevea</taxon>
    </lineage>
</organism>
<accession>A0A6A6LB23</accession>
<comment type="caution">
    <text evidence="1">The sequence shown here is derived from an EMBL/GenBank/DDBJ whole genome shotgun (WGS) entry which is preliminary data.</text>
</comment>
<dbReference type="EMBL" id="JAAGAX010000012">
    <property type="protein sequence ID" value="KAF2297226.1"/>
    <property type="molecule type" value="Genomic_DNA"/>
</dbReference>